<reference evidence="2" key="1">
    <citation type="journal article" date="2021" name="PeerJ">
        <title>Extensive microbial diversity within the chicken gut microbiome revealed by metagenomics and culture.</title>
        <authorList>
            <person name="Gilroy R."/>
            <person name="Ravi A."/>
            <person name="Getino M."/>
            <person name="Pursley I."/>
            <person name="Horton D.L."/>
            <person name="Alikhan N.F."/>
            <person name="Baker D."/>
            <person name="Gharbi K."/>
            <person name="Hall N."/>
            <person name="Watson M."/>
            <person name="Adriaenssens E.M."/>
            <person name="Foster-Nyarko E."/>
            <person name="Jarju S."/>
            <person name="Secka A."/>
            <person name="Antonio M."/>
            <person name="Oren A."/>
            <person name="Chaudhuri R.R."/>
            <person name="La Ragione R."/>
            <person name="Hildebrand F."/>
            <person name="Pallen M.J."/>
        </authorList>
    </citation>
    <scope>NUCLEOTIDE SEQUENCE</scope>
    <source>
        <strain evidence="2">ChiHejej3B27-3195</strain>
    </source>
</reference>
<gene>
    <name evidence="2" type="ORF">H9871_11980</name>
</gene>
<dbReference type="AlphaFoldDB" id="A0A9D1UUX5"/>
<dbReference type="InterPro" id="IPR029058">
    <property type="entry name" value="AB_hydrolase_fold"/>
</dbReference>
<protein>
    <submittedName>
        <fullName evidence="2">Lysophospholipase</fullName>
    </submittedName>
</protein>
<dbReference type="EMBL" id="DXGD01000445">
    <property type="protein sequence ID" value="HIX00846.1"/>
    <property type="molecule type" value="Genomic_DNA"/>
</dbReference>
<sequence length="353" mass="39508">MSTGRSPNDEYLDDPPEGEWIEDMLPECSRRSIPLGVDDEGPISATLVRYDGELGPQGTEDEPLAPVLHIHGWTDYFYNLPKARQWALWGRRFYALDLRKYGRSLRSWHTPGYISDLAEYDAEIGAALAIIAEAHPQAPAPLLHAHSTGGLIAALWAQRHPRSLSALILNSPWLELSGDVPARATIEGLLTPLSHLNPRRPLKIPKIDNYWQSLSDEARGEWHLHPRMRPRNSFPITAGWMRAVMAGHRSIAEGLDLELPLLVLLSTSTVYRRQWSSEHQAADAVLDVDLLAKRAVRLGRRVTVLRQRGALHDVFASEETVRTASFEELRRWLLAYAPEVRSTSAPTASTAAP</sequence>
<feature type="domain" description="Serine aminopeptidase S33" evidence="1">
    <location>
        <begin position="62"/>
        <end position="267"/>
    </location>
</feature>
<dbReference type="SUPFAM" id="SSF53474">
    <property type="entry name" value="alpha/beta-Hydrolases"/>
    <property type="match status" value="1"/>
</dbReference>
<proteinExistence type="predicted"/>
<organism evidence="2 3">
    <name type="scientific">Candidatus Nesterenkonia stercoripullorum</name>
    <dbReference type="NCBI Taxonomy" id="2838701"/>
    <lineage>
        <taxon>Bacteria</taxon>
        <taxon>Bacillati</taxon>
        <taxon>Actinomycetota</taxon>
        <taxon>Actinomycetes</taxon>
        <taxon>Micrococcales</taxon>
        <taxon>Micrococcaceae</taxon>
        <taxon>Nesterenkonia</taxon>
    </lineage>
</organism>
<accession>A0A9D1UUX5</accession>
<evidence type="ECO:0000313" key="2">
    <source>
        <dbReference type="EMBL" id="HIX00846.1"/>
    </source>
</evidence>
<reference evidence="2" key="2">
    <citation type="submission" date="2021-04" db="EMBL/GenBank/DDBJ databases">
        <authorList>
            <person name="Gilroy R."/>
        </authorList>
    </citation>
    <scope>NUCLEOTIDE SEQUENCE</scope>
    <source>
        <strain evidence="2">ChiHejej3B27-3195</strain>
    </source>
</reference>
<dbReference type="InterPro" id="IPR051044">
    <property type="entry name" value="MAG_DAG_Lipase"/>
</dbReference>
<evidence type="ECO:0000259" key="1">
    <source>
        <dbReference type="Pfam" id="PF12146"/>
    </source>
</evidence>
<dbReference type="Gene3D" id="3.40.50.1820">
    <property type="entry name" value="alpha/beta hydrolase"/>
    <property type="match status" value="1"/>
</dbReference>
<dbReference type="InterPro" id="IPR022742">
    <property type="entry name" value="Hydrolase_4"/>
</dbReference>
<dbReference type="Pfam" id="PF12146">
    <property type="entry name" value="Hydrolase_4"/>
    <property type="match status" value="1"/>
</dbReference>
<dbReference type="Proteomes" id="UP000824151">
    <property type="component" value="Unassembled WGS sequence"/>
</dbReference>
<comment type="caution">
    <text evidence="2">The sequence shown here is derived from an EMBL/GenBank/DDBJ whole genome shotgun (WGS) entry which is preliminary data.</text>
</comment>
<name>A0A9D1UUX5_9MICC</name>
<evidence type="ECO:0000313" key="3">
    <source>
        <dbReference type="Proteomes" id="UP000824151"/>
    </source>
</evidence>
<dbReference type="PANTHER" id="PTHR11614">
    <property type="entry name" value="PHOSPHOLIPASE-RELATED"/>
    <property type="match status" value="1"/>
</dbReference>